<dbReference type="Proteomes" id="UP000018454">
    <property type="component" value="Unassembled WGS sequence"/>
</dbReference>
<dbReference type="NCBIfam" id="TIGR00011">
    <property type="entry name" value="YbaK_EbsC"/>
    <property type="match status" value="1"/>
</dbReference>
<evidence type="ECO:0000259" key="5">
    <source>
        <dbReference type="Pfam" id="PF04073"/>
    </source>
</evidence>
<feature type="domain" description="YbaK/aminoacyl-tRNA synthetase-associated" evidence="5">
    <location>
        <begin position="62"/>
        <end position="171"/>
    </location>
</feature>
<comment type="caution">
    <text evidence="6">The sequence shown here is derived from an EMBL/GenBank/DDBJ whole genome shotgun (WGS) entry which is preliminary data.</text>
</comment>
<dbReference type="SUPFAM" id="SSF55826">
    <property type="entry name" value="YbaK/ProRS associated domain"/>
    <property type="match status" value="1"/>
</dbReference>
<evidence type="ECO:0000256" key="1">
    <source>
        <dbReference type="ARBA" id="ARBA00009798"/>
    </source>
</evidence>
<keyword evidence="3 4" id="KW-0456">Lyase</keyword>
<dbReference type="PIRSF" id="PIRSF006181">
    <property type="entry name" value="EbsC_YbaK"/>
    <property type="match status" value="1"/>
</dbReference>
<dbReference type="GO" id="GO:0016829">
    <property type="term" value="F:lyase activity"/>
    <property type="evidence" value="ECO:0007669"/>
    <property type="project" value="UniProtKB-KW"/>
</dbReference>
<dbReference type="GO" id="GO:0002161">
    <property type="term" value="F:aminoacyl-tRNA deacylase activity"/>
    <property type="evidence" value="ECO:0007669"/>
    <property type="project" value="InterPro"/>
</dbReference>
<dbReference type="Pfam" id="PF04073">
    <property type="entry name" value="tRNA_edit"/>
    <property type="match status" value="1"/>
</dbReference>
<reference evidence="6 7" key="1">
    <citation type="journal article" date="2011" name="Science">
        <title>Drosophila microbiome modulates host developmental and metabolic homeostasis via insulin signaling.</title>
        <authorList>
            <person name="Shin S.C."/>
            <person name="Kim S.H."/>
            <person name="You H."/>
            <person name="Kim B."/>
            <person name="Kim A.C."/>
            <person name="Lee K.A."/>
            <person name="Yoon J.H."/>
            <person name="Ryu J.H."/>
            <person name="Lee W.J."/>
        </authorList>
    </citation>
    <scope>NUCLEOTIDE SEQUENCE [LARGE SCALE GENOMIC DNA]</scope>
    <source>
        <strain evidence="6 7">DM001</strain>
    </source>
</reference>
<dbReference type="PANTHER" id="PTHR30411">
    <property type="entry name" value="CYTOPLASMIC PROTEIN"/>
    <property type="match status" value="1"/>
</dbReference>
<dbReference type="PANTHER" id="PTHR30411:SF0">
    <property type="entry name" value="CYS-TRNA(PRO)_CYS-TRNA(CYS) DEACYLASE YBAK"/>
    <property type="match status" value="1"/>
</dbReference>
<evidence type="ECO:0000313" key="7">
    <source>
        <dbReference type="Proteomes" id="UP000018454"/>
    </source>
</evidence>
<name>F1YW99_9PROT</name>
<evidence type="ECO:0000313" key="6">
    <source>
        <dbReference type="EMBL" id="EGE46901.1"/>
    </source>
</evidence>
<accession>F1YW99</accession>
<protein>
    <recommendedName>
        <fullName evidence="4">Cys-tRNA(Pro)/Cys-tRNA(Cys) deacylase</fullName>
        <ecNumber evidence="4">4.2.-.-</ecNumber>
    </recommendedName>
</protein>
<keyword evidence="2 4" id="KW-0648">Protein biosynthesis</keyword>
<gene>
    <name evidence="6" type="primary">ybaK</name>
    <name evidence="6" type="ORF">APO_2508</name>
</gene>
<sequence>MNKRNHVHALQKAQCFMDFPERATMSETIETPTTQFLTAHGVAFTLHDYDYVSDPGKIGLHAAAGIGIDQNKVFKTLMVEIDKKQIVCVAIPVHKKMDLKKVATLFGGRNARMLGAEKAEALTGFKVGGISPFGARTQVPVVLDESVLKLDTLYINGGGRGLVVALKPADAIQCVNARMADVTVPDA</sequence>
<evidence type="ECO:0000256" key="4">
    <source>
        <dbReference type="PIRNR" id="PIRNR006181"/>
    </source>
</evidence>
<dbReference type="CDD" id="cd00002">
    <property type="entry name" value="YbaK_deacylase"/>
    <property type="match status" value="1"/>
</dbReference>
<dbReference type="EMBL" id="AEUP01000036">
    <property type="protein sequence ID" value="EGE46901.1"/>
    <property type="molecule type" value="Genomic_DNA"/>
</dbReference>
<dbReference type="InterPro" id="IPR036754">
    <property type="entry name" value="YbaK/aa-tRNA-synt-asso_dom_sf"/>
</dbReference>
<evidence type="ECO:0000256" key="3">
    <source>
        <dbReference type="ARBA" id="ARBA00023239"/>
    </source>
</evidence>
<dbReference type="InterPro" id="IPR004369">
    <property type="entry name" value="Prolyl-tRNA_editing_YbaK/EbsC"/>
</dbReference>
<dbReference type="GO" id="GO:0006412">
    <property type="term" value="P:translation"/>
    <property type="evidence" value="ECO:0007669"/>
    <property type="project" value="UniProtKB-KW"/>
</dbReference>
<evidence type="ECO:0000256" key="2">
    <source>
        <dbReference type="ARBA" id="ARBA00022917"/>
    </source>
</evidence>
<dbReference type="Gene3D" id="3.90.960.10">
    <property type="entry name" value="YbaK/aminoacyl-tRNA synthetase-associated domain"/>
    <property type="match status" value="1"/>
</dbReference>
<proteinExistence type="inferred from homology"/>
<dbReference type="InterPro" id="IPR007214">
    <property type="entry name" value="YbaK/aa-tRNA-synth-assoc-dom"/>
</dbReference>
<organism evidence="6 7">
    <name type="scientific">Acetobacter pomorum DM001</name>
    <dbReference type="NCBI Taxonomy" id="945681"/>
    <lineage>
        <taxon>Bacteria</taxon>
        <taxon>Pseudomonadati</taxon>
        <taxon>Pseudomonadota</taxon>
        <taxon>Alphaproteobacteria</taxon>
        <taxon>Acetobacterales</taxon>
        <taxon>Acetobacteraceae</taxon>
        <taxon>Acetobacter</taxon>
    </lineage>
</organism>
<comment type="similarity">
    <text evidence="1 4">Belongs to the prolyl-tRNA editing family. YbaK/EbsC subfamily.</text>
</comment>
<dbReference type="AlphaFoldDB" id="F1YW99"/>
<dbReference type="EC" id="4.2.-.-" evidence="4"/>